<dbReference type="GO" id="GO:0034599">
    <property type="term" value="P:cellular response to oxidative stress"/>
    <property type="evidence" value="ECO:0007669"/>
    <property type="project" value="InterPro"/>
</dbReference>
<protein>
    <submittedName>
        <fullName evidence="9">Peroxiredoxin</fullName>
    </submittedName>
</protein>
<evidence type="ECO:0000256" key="2">
    <source>
        <dbReference type="ARBA" id="ARBA00022559"/>
    </source>
</evidence>
<dbReference type="InterPro" id="IPR037944">
    <property type="entry name" value="PRX5-like"/>
</dbReference>
<name>D3BUP0_HETP5</name>
<dbReference type="Pfam" id="PF08534">
    <property type="entry name" value="Redoxin"/>
    <property type="match status" value="1"/>
</dbReference>
<evidence type="ECO:0000256" key="4">
    <source>
        <dbReference type="ARBA" id="ARBA00023002"/>
    </source>
</evidence>
<dbReference type="CDD" id="cd03013">
    <property type="entry name" value="PRX5_like"/>
    <property type="match status" value="1"/>
</dbReference>
<feature type="domain" description="Redoxin" evidence="8">
    <location>
        <begin position="35"/>
        <end position="173"/>
    </location>
</feature>
<dbReference type="GO" id="GO:0005777">
    <property type="term" value="C:peroxisome"/>
    <property type="evidence" value="ECO:0007669"/>
    <property type="project" value="TreeGrafter"/>
</dbReference>
<comment type="caution">
    <text evidence="9">The sequence shown here is derived from an EMBL/GenBank/DDBJ whole genome shotgun (WGS) entry which is preliminary data.</text>
</comment>
<dbReference type="PANTHER" id="PTHR10430:SF16">
    <property type="entry name" value="PEROXIREDOXIN-5, MITOCHONDRIAL"/>
    <property type="match status" value="1"/>
</dbReference>
<keyword evidence="4 7" id="KW-0560">Oxidoreductase</keyword>
<dbReference type="InterPro" id="IPR036249">
    <property type="entry name" value="Thioredoxin-like_sf"/>
</dbReference>
<sequence>MTIQVGVPFDVTLWKAAVIKEDESLFTYNYKQQFTGTCPIPQKTTSKDLFENKKVVLFALPGTCSGNHLPGYVEHAGEIKSKGIDSIICLSTNDSFVMSYWAKDRNVGDAVQLIADGNSEFTQKVGLIMDGSAFGMGALRSKRYAAIIDNGVVKYIGVEEPGKFELSAADNILKQL</sequence>
<evidence type="ECO:0000313" key="10">
    <source>
        <dbReference type="Proteomes" id="UP000001396"/>
    </source>
</evidence>
<evidence type="ECO:0000313" key="9">
    <source>
        <dbReference type="EMBL" id="EFA74828.1"/>
    </source>
</evidence>
<dbReference type="InterPro" id="IPR013740">
    <property type="entry name" value="Redoxin"/>
</dbReference>
<dbReference type="FunCoup" id="D3BUP0">
    <property type="interactions" value="394"/>
</dbReference>
<keyword evidence="2 7" id="KW-0575">Peroxidase</keyword>
<dbReference type="GO" id="GO:0008379">
    <property type="term" value="F:thioredoxin peroxidase activity"/>
    <property type="evidence" value="ECO:0007669"/>
    <property type="project" value="InterPro"/>
</dbReference>
<evidence type="ECO:0000259" key="8">
    <source>
        <dbReference type="Pfam" id="PF08534"/>
    </source>
</evidence>
<dbReference type="GeneID" id="31367329"/>
<evidence type="ECO:0000256" key="1">
    <source>
        <dbReference type="ARBA" id="ARBA00010505"/>
    </source>
</evidence>
<feature type="active site" description="Cysteine sulfenic acid (-SOH) intermediate" evidence="6">
    <location>
        <position position="64"/>
    </location>
</feature>
<keyword evidence="3 7" id="KW-0049">Antioxidant</keyword>
<dbReference type="GO" id="GO:0042744">
    <property type="term" value="P:hydrogen peroxide catabolic process"/>
    <property type="evidence" value="ECO:0007669"/>
    <property type="project" value="TreeGrafter"/>
</dbReference>
<organism evidence="9 10">
    <name type="scientific">Heterostelium pallidum (strain ATCC 26659 / Pp 5 / PN500)</name>
    <name type="common">Cellular slime mold</name>
    <name type="synonym">Polysphondylium pallidum</name>
    <dbReference type="NCBI Taxonomy" id="670386"/>
    <lineage>
        <taxon>Eukaryota</taxon>
        <taxon>Amoebozoa</taxon>
        <taxon>Evosea</taxon>
        <taxon>Eumycetozoa</taxon>
        <taxon>Dictyostelia</taxon>
        <taxon>Acytosteliales</taxon>
        <taxon>Acytosteliaceae</taxon>
        <taxon>Heterostelium</taxon>
    </lineage>
</organism>
<dbReference type="RefSeq" id="XP_020426962.1">
    <property type="nucleotide sequence ID" value="XM_020582608.1"/>
</dbReference>
<proteinExistence type="inferred from homology"/>
<dbReference type="GO" id="GO:0045454">
    <property type="term" value="P:cell redox homeostasis"/>
    <property type="evidence" value="ECO:0007669"/>
    <property type="project" value="TreeGrafter"/>
</dbReference>
<comment type="function">
    <text evidence="7">Thiol-specific peroxidase that catalyzes the reduction of hydrogen peroxide and organic hydroperoxides to water and alcohols, respectively. Plays a role in cell protection against oxidative stress by detoxifying peroxides.</text>
</comment>
<dbReference type="Proteomes" id="UP000001396">
    <property type="component" value="Unassembled WGS sequence"/>
</dbReference>
<reference evidence="9 10" key="1">
    <citation type="journal article" date="2011" name="Genome Res.">
        <title>Phylogeny-wide analysis of social amoeba genomes highlights ancient origins for complex intercellular communication.</title>
        <authorList>
            <person name="Heidel A.J."/>
            <person name="Lawal H.M."/>
            <person name="Felder M."/>
            <person name="Schilde C."/>
            <person name="Helps N.R."/>
            <person name="Tunggal B."/>
            <person name="Rivero F."/>
            <person name="John U."/>
            <person name="Schleicher M."/>
            <person name="Eichinger L."/>
            <person name="Platzer M."/>
            <person name="Noegel A.A."/>
            <person name="Schaap P."/>
            <person name="Gloeckner G."/>
        </authorList>
    </citation>
    <scope>NUCLEOTIDE SEQUENCE [LARGE SCALE GENOMIC DNA]</scope>
    <source>
        <strain evidence="10">ATCC 26659 / Pp 5 / PN500</strain>
    </source>
</reference>
<evidence type="ECO:0000256" key="5">
    <source>
        <dbReference type="ARBA" id="ARBA00023284"/>
    </source>
</evidence>
<dbReference type="EMBL" id="ADBJ01000060">
    <property type="protein sequence ID" value="EFA74828.1"/>
    <property type="molecule type" value="Genomic_DNA"/>
</dbReference>
<dbReference type="OMA" id="YTMNGWA"/>
<accession>D3BUP0</accession>
<evidence type="ECO:0000256" key="7">
    <source>
        <dbReference type="RuleBase" id="RU366011"/>
    </source>
</evidence>
<dbReference type="AlphaFoldDB" id="D3BUP0"/>
<dbReference type="FunFam" id="3.40.30.10:FF:000020">
    <property type="entry name" value="Peroxiredoxin"/>
    <property type="match status" value="1"/>
</dbReference>
<dbReference type="Gene3D" id="3.40.30.10">
    <property type="entry name" value="Glutaredoxin"/>
    <property type="match status" value="1"/>
</dbReference>
<evidence type="ECO:0000256" key="3">
    <source>
        <dbReference type="ARBA" id="ARBA00022862"/>
    </source>
</evidence>
<comment type="similarity">
    <text evidence="1 7">Belongs to the peroxiredoxin family. Prx5 subfamily.</text>
</comment>
<keyword evidence="10" id="KW-1185">Reference proteome</keyword>
<dbReference type="PANTHER" id="PTHR10430">
    <property type="entry name" value="PEROXIREDOXIN"/>
    <property type="match status" value="1"/>
</dbReference>
<dbReference type="SUPFAM" id="SSF52833">
    <property type="entry name" value="Thioredoxin-like"/>
    <property type="match status" value="1"/>
</dbReference>
<gene>
    <name evidence="9" type="primary">prdx5</name>
    <name evidence="9" type="ORF">PPL_11861</name>
</gene>
<dbReference type="GO" id="GO:0005739">
    <property type="term" value="C:mitochondrion"/>
    <property type="evidence" value="ECO:0007669"/>
    <property type="project" value="TreeGrafter"/>
</dbReference>
<evidence type="ECO:0000256" key="6">
    <source>
        <dbReference type="PIRSR" id="PIRSR637944-1"/>
    </source>
</evidence>
<keyword evidence="5 7" id="KW-0676">Redox-active center</keyword>
<dbReference type="STRING" id="670386.D3BUP0"/>
<dbReference type="InParanoid" id="D3BUP0"/>